<organism evidence="1 2">
    <name type="scientific">Cetraspora pellucida</name>
    <dbReference type="NCBI Taxonomy" id="1433469"/>
    <lineage>
        <taxon>Eukaryota</taxon>
        <taxon>Fungi</taxon>
        <taxon>Fungi incertae sedis</taxon>
        <taxon>Mucoromycota</taxon>
        <taxon>Glomeromycotina</taxon>
        <taxon>Glomeromycetes</taxon>
        <taxon>Diversisporales</taxon>
        <taxon>Gigasporaceae</taxon>
        <taxon>Cetraspora</taxon>
    </lineage>
</organism>
<gene>
    <name evidence="1" type="ORF">CPELLU_LOCUS18353</name>
</gene>
<reference evidence="1" key="1">
    <citation type="submission" date="2021-06" db="EMBL/GenBank/DDBJ databases">
        <authorList>
            <person name="Kallberg Y."/>
            <person name="Tangrot J."/>
            <person name="Rosling A."/>
        </authorList>
    </citation>
    <scope>NUCLEOTIDE SEQUENCE</scope>
    <source>
        <strain evidence="1">FL966</strain>
    </source>
</reference>
<sequence length="79" mass="9182">YDHDKGKKLWDDILNILGYRILKAGSISSTFRRGSKELTRDFGRKVTGIKDISKCNIYASIMNENNKKAFSLHVDYRDR</sequence>
<dbReference type="AlphaFoldDB" id="A0A9N9PE50"/>
<protein>
    <submittedName>
        <fullName evidence="1">17616_t:CDS:1</fullName>
    </submittedName>
</protein>
<dbReference type="EMBL" id="CAJVQA010036135">
    <property type="protein sequence ID" value="CAG8808081.1"/>
    <property type="molecule type" value="Genomic_DNA"/>
</dbReference>
<proteinExistence type="predicted"/>
<feature type="non-terminal residue" evidence="1">
    <location>
        <position position="1"/>
    </location>
</feature>
<dbReference type="Proteomes" id="UP000789759">
    <property type="component" value="Unassembled WGS sequence"/>
</dbReference>
<name>A0A9N9PE50_9GLOM</name>
<evidence type="ECO:0000313" key="1">
    <source>
        <dbReference type="EMBL" id="CAG8808081.1"/>
    </source>
</evidence>
<keyword evidence="2" id="KW-1185">Reference proteome</keyword>
<comment type="caution">
    <text evidence="1">The sequence shown here is derived from an EMBL/GenBank/DDBJ whole genome shotgun (WGS) entry which is preliminary data.</text>
</comment>
<accession>A0A9N9PE50</accession>
<evidence type="ECO:0000313" key="2">
    <source>
        <dbReference type="Proteomes" id="UP000789759"/>
    </source>
</evidence>